<keyword evidence="4 9" id="KW-0067">ATP-binding</keyword>
<dbReference type="InterPro" id="IPR016467">
    <property type="entry name" value="DNA_recomb/repair_RecA-like"/>
</dbReference>
<accession>A0AAD5TVR6</accession>
<dbReference type="InterPro" id="IPR027417">
    <property type="entry name" value="P-loop_NTPase"/>
</dbReference>
<dbReference type="NCBIfam" id="NF003301">
    <property type="entry name" value="PRK04301.1"/>
    <property type="match status" value="1"/>
</dbReference>
<dbReference type="GO" id="GO:0006312">
    <property type="term" value="P:mitotic recombination"/>
    <property type="evidence" value="ECO:0007669"/>
    <property type="project" value="TreeGrafter"/>
</dbReference>
<dbReference type="InterPro" id="IPR003593">
    <property type="entry name" value="AAA+_ATPase"/>
</dbReference>
<evidence type="ECO:0000256" key="3">
    <source>
        <dbReference type="ARBA" id="ARBA00022741"/>
    </source>
</evidence>
<dbReference type="InterPro" id="IPR010995">
    <property type="entry name" value="DNA_repair_Rad51/TF_NusA_a-hlx"/>
</dbReference>
<dbReference type="SUPFAM" id="SSF47794">
    <property type="entry name" value="Rad51 N-terminal domain-like"/>
    <property type="match status" value="1"/>
</dbReference>
<evidence type="ECO:0000256" key="1">
    <source>
        <dbReference type="ARBA" id="ARBA00004123"/>
    </source>
</evidence>
<keyword evidence="3 9" id="KW-0547">Nucleotide-binding</keyword>
<evidence type="ECO:0000256" key="5">
    <source>
        <dbReference type="ARBA" id="ARBA00023125"/>
    </source>
</evidence>
<keyword evidence="8" id="KW-0131">Cell cycle</keyword>
<dbReference type="GO" id="GO:0003690">
    <property type="term" value="F:double-stranded DNA binding"/>
    <property type="evidence" value="ECO:0007669"/>
    <property type="project" value="TreeGrafter"/>
</dbReference>
<evidence type="ECO:0000256" key="4">
    <source>
        <dbReference type="ARBA" id="ARBA00022840"/>
    </source>
</evidence>
<evidence type="ECO:0000313" key="12">
    <source>
        <dbReference type="EMBL" id="KAJ3208060.1"/>
    </source>
</evidence>
<dbReference type="PROSITE" id="PS50163">
    <property type="entry name" value="RECA_3"/>
    <property type="match status" value="1"/>
</dbReference>
<reference evidence="12" key="1">
    <citation type="submission" date="2020-05" db="EMBL/GenBank/DDBJ databases">
        <title>Phylogenomic resolution of chytrid fungi.</title>
        <authorList>
            <person name="Stajich J.E."/>
            <person name="Amses K."/>
            <person name="Simmons R."/>
            <person name="Seto K."/>
            <person name="Myers J."/>
            <person name="Bonds A."/>
            <person name="Quandt C.A."/>
            <person name="Barry K."/>
            <person name="Liu P."/>
            <person name="Grigoriev I."/>
            <person name="Longcore J.E."/>
            <person name="James T.Y."/>
        </authorList>
    </citation>
    <scope>NUCLEOTIDE SEQUENCE</scope>
    <source>
        <strain evidence="12">JEL0476</strain>
    </source>
</reference>
<dbReference type="SUPFAM" id="SSF52540">
    <property type="entry name" value="P-loop containing nucleoside triphosphate hydrolases"/>
    <property type="match status" value="1"/>
</dbReference>
<dbReference type="InterPro" id="IPR011940">
    <property type="entry name" value="Dmc1"/>
</dbReference>
<proteinExistence type="inferred from homology"/>
<dbReference type="PANTHER" id="PTHR22942:SF30">
    <property type="entry name" value="MEIOTIC RECOMBINATION PROTEIN DMC1_LIM15 HOMOLOG"/>
    <property type="match status" value="1"/>
</dbReference>
<dbReference type="AlphaFoldDB" id="A0AAD5TVR6"/>
<dbReference type="GO" id="GO:0000794">
    <property type="term" value="C:condensed nuclear chromosome"/>
    <property type="evidence" value="ECO:0007669"/>
    <property type="project" value="TreeGrafter"/>
</dbReference>
<dbReference type="GO" id="GO:0000709">
    <property type="term" value="P:meiotic joint molecule formation"/>
    <property type="evidence" value="ECO:0007669"/>
    <property type="project" value="UniProtKB-ARBA"/>
</dbReference>
<dbReference type="GO" id="GO:0005524">
    <property type="term" value="F:ATP binding"/>
    <property type="evidence" value="ECO:0007669"/>
    <property type="project" value="UniProtKB-KW"/>
</dbReference>
<dbReference type="PANTHER" id="PTHR22942">
    <property type="entry name" value="RECA/RAD51/RADA DNA STRAND-PAIRING FAMILY MEMBER"/>
    <property type="match status" value="1"/>
</dbReference>
<dbReference type="CDD" id="cd19514">
    <property type="entry name" value="DMC1"/>
    <property type="match status" value="1"/>
</dbReference>
<evidence type="ECO:0000256" key="7">
    <source>
        <dbReference type="ARBA" id="ARBA00023254"/>
    </source>
</evidence>
<dbReference type="EMBL" id="JADGJW010001015">
    <property type="protein sequence ID" value="KAJ3208060.1"/>
    <property type="molecule type" value="Genomic_DNA"/>
</dbReference>
<keyword evidence="5" id="KW-0238">DNA-binding</keyword>
<evidence type="ECO:0000256" key="6">
    <source>
        <dbReference type="ARBA" id="ARBA00023242"/>
    </source>
</evidence>
<evidence type="ECO:0000259" key="10">
    <source>
        <dbReference type="PROSITE" id="PS50162"/>
    </source>
</evidence>
<evidence type="ECO:0000256" key="2">
    <source>
        <dbReference type="ARBA" id="ARBA00008897"/>
    </source>
</evidence>
<organism evidence="12 13">
    <name type="scientific">Clydaea vesicula</name>
    <dbReference type="NCBI Taxonomy" id="447962"/>
    <lineage>
        <taxon>Eukaryota</taxon>
        <taxon>Fungi</taxon>
        <taxon>Fungi incertae sedis</taxon>
        <taxon>Chytridiomycota</taxon>
        <taxon>Chytridiomycota incertae sedis</taxon>
        <taxon>Chytridiomycetes</taxon>
        <taxon>Lobulomycetales</taxon>
        <taxon>Lobulomycetaceae</taxon>
        <taxon>Clydaea</taxon>
    </lineage>
</organism>
<sequence length="340" mass="37325">MLFEQQVNDDQELELDEEELEIDFVELDKLQDLGINAADITKLKTSGITSVKAVIMTHSRSLMKIKGLSEAKIEKIKEAAGKLIKSDFITGLECAQRRKSVIKISTGSKEFDKLLGGGIQSSSITEAFGEFRTGKTQICHTLCVLAQLPSSMGGGKVAFIDTEGTFRPDRIRAIASRFGVDGETTLQNIAIARAGNSEHQMDLINLIAAKMAEEQNYKLLIIDSVIALFRVDFSGRGELSERQQKLNQMMSRLMKMAEEFNIAVVITNQMTADPGATMTFMADPKKPIGGHVLAHASTTRLYLKKGRAETRIAKLYDSPDVPEGEAVYQISEGGICDAKD</sequence>
<dbReference type="FunFam" id="3.40.50.300:FF:000239">
    <property type="entry name" value="Meiotic recombination protein DMC1"/>
    <property type="match status" value="1"/>
</dbReference>
<dbReference type="PROSITE" id="PS50162">
    <property type="entry name" value="RECA_2"/>
    <property type="match status" value="1"/>
</dbReference>
<dbReference type="Proteomes" id="UP001211065">
    <property type="component" value="Unassembled WGS sequence"/>
</dbReference>
<dbReference type="GO" id="GO:0042148">
    <property type="term" value="P:DNA strand invasion"/>
    <property type="evidence" value="ECO:0007669"/>
    <property type="project" value="TreeGrafter"/>
</dbReference>
<dbReference type="Gene3D" id="1.10.150.20">
    <property type="entry name" value="5' to 3' exonuclease, C-terminal subdomain"/>
    <property type="match status" value="1"/>
</dbReference>
<dbReference type="GO" id="GO:0070192">
    <property type="term" value="P:chromosome organization involved in meiotic cell cycle"/>
    <property type="evidence" value="ECO:0007669"/>
    <property type="project" value="TreeGrafter"/>
</dbReference>
<keyword evidence="13" id="KW-1185">Reference proteome</keyword>
<dbReference type="PIRSF" id="PIRSF005856">
    <property type="entry name" value="Rad51"/>
    <property type="match status" value="1"/>
</dbReference>
<evidence type="ECO:0000256" key="9">
    <source>
        <dbReference type="RuleBase" id="RU003422"/>
    </source>
</evidence>
<dbReference type="NCBIfam" id="TIGR02238">
    <property type="entry name" value="recomb_DMC1"/>
    <property type="match status" value="1"/>
</dbReference>
<dbReference type="GO" id="GO:0000150">
    <property type="term" value="F:DNA strand exchange activity"/>
    <property type="evidence" value="ECO:0007669"/>
    <property type="project" value="InterPro"/>
</dbReference>
<evidence type="ECO:0000256" key="8">
    <source>
        <dbReference type="ARBA" id="ARBA00023306"/>
    </source>
</evidence>
<name>A0AAD5TVR6_9FUNG</name>
<dbReference type="GO" id="GO:0000730">
    <property type="term" value="P:DNA recombinase assembly"/>
    <property type="evidence" value="ECO:0007669"/>
    <property type="project" value="TreeGrafter"/>
</dbReference>
<dbReference type="Gene3D" id="3.40.50.300">
    <property type="entry name" value="P-loop containing nucleotide triphosphate hydrolases"/>
    <property type="match status" value="1"/>
</dbReference>
<dbReference type="InterPro" id="IPR013632">
    <property type="entry name" value="Rad51_C"/>
</dbReference>
<keyword evidence="6" id="KW-0539">Nucleus</keyword>
<evidence type="ECO:0000313" key="13">
    <source>
        <dbReference type="Proteomes" id="UP001211065"/>
    </source>
</evidence>
<comment type="caution">
    <text evidence="12">The sequence shown here is derived from an EMBL/GenBank/DDBJ whole genome shotgun (WGS) entry which is preliminary data.</text>
</comment>
<dbReference type="GO" id="GO:0003697">
    <property type="term" value="F:single-stranded DNA binding"/>
    <property type="evidence" value="ECO:0007669"/>
    <property type="project" value="TreeGrafter"/>
</dbReference>
<keyword evidence="7" id="KW-0469">Meiosis</keyword>
<protein>
    <submittedName>
        <fullName evidence="12">Meiotic recombination protein dmc1</fullName>
    </submittedName>
</protein>
<feature type="domain" description="RecA family profile 2" evidence="11">
    <location>
        <begin position="277"/>
        <end position="340"/>
    </location>
</feature>
<gene>
    <name evidence="12" type="primary">DMC1</name>
    <name evidence="12" type="ORF">HK099_000136</name>
</gene>
<evidence type="ECO:0000259" key="11">
    <source>
        <dbReference type="PROSITE" id="PS50163"/>
    </source>
</evidence>
<dbReference type="InterPro" id="IPR020588">
    <property type="entry name" value="RecA_ATP-bd"/>
</dbReference>
<comment type="subcellular location">
    <subcellularLocation>
        <location evidence="1">Nucleus</location>
    </subcellularLocation>
</comment>
<dbReference type="SMART" id="SM00382">
    <property type="entry name" value="AAA"/>
    <property type="match status" value="1"/>
</dbReference>
<comment type="similarity">
    <text evidence="2">Belongs to the RecA family. DMC1 subfamily.</text>
</comment>
<feature type="domain" description="RecA family profile 1" evidence="10">
    <location>
        <begin position="100"/>
        <end position="270"/>
    </location>
</feature>
<dbReference type="InterPro" id="IPR020587">
    <property type="entry name" value="RecA_monomer-monomer_interface"/>
</dbReference>
<dbReference type="Pfam" id="PF08423">
    <property type="entry name" value="Rad51"/>
    <property type="match status" value="1"/>
</dbReference>
<dbReference type="GO" id="GO:0140664">
    <property type="term" value="F:ATP-dependent DNA damage sensor activity"/>
    <property type="evidence" value="ECO:0007669"/>
    <property type="project" value="InterPro"/>
</dbReference>